<evidence type="ECO:0000313" key="7">
    <source>
        <dbReference type="EMBL" id="AEB94447.1"/>
    </source>
</evidence>
<evidence type="ECO:0000256" key="4">
    <source>
        <dbReference type="ARBA" id="ARBA00023102"/>
    </source>
</evidence>
<dbReference type="NCBIfam" id="NF010121">
    <property type="entry name" value="PRK13598.1"/>
    <property type="match status" value="1"/>
</dbReference>
<keyword evidence="5 6" id="KW-0456">Lyase</keyword>
<dbReference type="GO" id="GO:0005737">
    <property type="term" value="C:cytoplasm"/>
    <property type="evidence" value="ECO:0007669"/>
    <property type="project" value="UniProtKB-SubCell"/>
</dbReference>
<dbReference type="OrthoDB" id="103579at2157"/>
<dbReference type="NCBIfam" id="NF002114">
    <property type="entry name" value="PRK00951.2-4"/>
    <property type="match status" value="1"/>
</dbReference>
<dbReference type="GO" id="GO:0000105">
    <property type="term" value="P:L-histidine biosynthetic process"/>
    <property type="evidence" value="ECO:0007669"/>
    <property type="project" value="UniProtKB-UniRule"/>
</dbReference>
<dbReference type="FunFam" id="3.30.230.40:FF:000003">
    <property type="entry name" value="Imidazoleglycerol-phosphate dehydratase HisB"/>
    <property type="match status" value="1"/>
</dbReference>
<evidence type="ECO:0000256" key="1">
    <source>
        <dbReference type="ARBA" id="ARBA00005047"/>
    </source>
</evidence>
<dbReference type="PANTHER" id="PTHR23133">
    <property type="entry name" value="IMIDAZOLEGLYCEROL-PHOSPHATE DEHYDRATASE HIS7"/>
    <property type="match status" value="1"/>
</dbReference>
<keyword evidence="6" id="KW-0963">Cytoplasm</keyword>
<evidence type="ECO:0000313" key="8">
    <source>
        <dbReference type="Proteomes" id="UP000007812"/>
    </source>
</evidence>
<dbReference type="Gene3D" id="3.30.230.40">
    <property type="entry name" value="Imidazole glycerol phosphate dehydratase, domain 1"/>
    <property type="match status" value="2"/>
</dbReference>
<comment type="catalytic activity">
    <reaction evidence="6">
        <text>D-erythro-1-(imidazol-4-yl)glycerol 3-phosphate = 3-(imidazol-4-yl)-2-oxopropyl phosphate + H2O</text>
        <dbReference type="Rhea" id="RHEA:11040"/>
        <dbReference type="ChEBI" id="CHEBI:15377"/>
        <dbReference type="ChEBI" id="CHEBI:57766"/>
        <dbReference type="ChEBI" id="CHEBI:58278"/>
        <dbReference type="EC" id="4.2.1.19"/>
    </reaction>
</comment>
<comment type="pathway">
    <text evidence="1 6">Amino-acid biosynthesis; L-histidine biosynthesis; L-histidine from 5-phospho-alpha-D-ribose 1-diphosphate: step 6/9.</text>
</comment>
<dbReference type="HOGENOM" id="CLU_044308_3_0_2"/>
<sequence length="193" mass="21441">MSRYAERTRETKETLVEVKLEIDGNGEVKIDTPVSFFNHMLHSMLFYMSSNSSVLAKDKQGFDDHHVVEDVGITLGQSFKEAIGDKRGIKRFSSIVVPMDEALVLVALDISGRGFASVDLDLKREKVGDLSTENVPHFFWSFSVNSGVTLHIRKLSGFNEHHVIEAAFKGVGLALREACTIQDNLVRSTKGSL</sequence>
<evidence type="ECO:0000256" key="5">
    <source>
        <dbReference type="ARBA" id="ARBA00023239"/>
    </source>
</evidence>
<dbReference type="HAMAP" id="MF_00076">
    <property type="entry name" value="HisB"/>
    <property type="match status" value="1"/>
</dbReference>
<dbReference type="EC" id="4.2.1.19" evidence="6"/>
<keyword evidence="8" id="KW-1185">Reference proteome</keyword>
<dbReference type="PATRIC" id="fig|1006006.8.peg.340"/>
<name>F4FZD8_METCR</name>
<dbReference type="EMBL" id="CP002656">
    <property type="protein sequence ID" value="AEB94447.1"/>
    <property type="molecule type" value="Genomic_DNA"/>
</dbReference>
<evidence type="ECO:0000256" key="2">
    <source>
        <dbReference type="ARBA" id="ARBA00016664"/>
    </source>
</evidence>
<gene>
    <name evidence="6" type="primary">hisB</name>
    <name evidence="7" type="ordered locus">Mcup_0339</name>
</gene>
<comment type="similarity">
    <text evidence="6">Belongs to the imidazoleglycerol-phosphate dehydratase family.</text>
</comment>
<dbReference type="GeneID" id="10492533"/>
<dbReference type="InterPro" id="IPR000807">
    <property type="entry name" value="ImidazoleglycerolP_deHydtase"/>
</dbReference>
<dbReference type="PROSITE" id="PS00955">
    <property type="entry name" value="IGP_DEHYDRATASE_2"/>
    <property type="match status" value="1"/>
</dbReference>
<keyword evidence="4 6" id="KW-0368">Histidine biosynthesis</keyword>
<dbReference type="eggNOG" id="arCOG04398">
    <property type="taxonomic scope" value="Archaea"/>
</dbReference>
<evidence type="ECO:0000256" key="3">
    <source>
        <dbReference type="ARBA" id="ARBA00022605"/>
    </source>
</evidence>
<dbReference type="InterPro" id="IPR020565">
    <property type="entry name" value="ImidazoleglycerP_deHydtase_CS"/>
</dbReference>
<dbReference type="CDD" id="cd07914">
    <property type="entry name" value="IGPD"/>
    <property type="match status" value="1"/>
</dbReference>
<evidence type="ECO:0000256" key="6">
    <source>
        <dbReference type="HAMAP-Rule" id="MF_00076"/>
    </source>
</evidence>
<dbReference type="PANTHER" id="PTHR23133:SF2">
    <property type="entry name" value="IMIDAZOLEGLYCEROL-PHOSPHATE DEHYDRATASE"/>
    <property type="match status" value="1"/>
</dbReference>
<organism evidence="7 8">
    <name type="scientific">Metallosphaera cuprina (strain Ar-4)</name>
    <dbReference type="NCBI Taxonomy" id="1006006"/>
    <lineage>
        <taxon>Archaea</taxon>
        <taxon>Thermoproteota</taxon>
        <taxon>Thermoprotei</taxon>
        <taxon>Sulfolobales</taxon>
        <taxon>Sulfolobaceae</taxon>
        <taxon>Metallosphaera</taxon>
    </lineage>
</organism>
<dbReference type="Proteomes" id="UP000007812">
    <property type="component" value="Chromosome"/>
</dbReference>
<dbReference type="UniPathway" id="UPA00031">
    <property type="reaction ID" value="UER00011"/>
</dbReference>
<reference evidence="7 8" key="1">
    <citation type="journal article" date="2011" name="J. Bacteriol.">
        <title>Complete genome sequence of Metallosphaera cuprina, a metal sulfide-oxidizing archaeon from a hot spring.</title>
        <authorList>
            <person name="Liu L.J."/>
            <person name="You X.Y."/>
            <person name="Zheng H."/>
            <person name="Wang S."/>
            <person name="Jiang C.Y."/>
            <person name="Liu S.J."/>
        </authorList>
    </citation>
    <scope>NUCLEOTIDE SEQUENCE [LARGE SCALE GENOMIC DNA]</scope>
    <source>
        <strain evidence="7 8">Ar-4</strain>
    </source>
</reference>
<protein>
    <recommendedName>
        <fullName evidence="2 6">Imidazoleglycerol-phosphate dehydratase</fullName>
        <shortName evidence="6">IGPD</shortName>
        <ecNumber evidence="6">4.2.1.19</ecNumber>
    </recommendedName>
</protein>
<dbReference type="InterPro" id="IPR038494">
    <property type="entry name" value="IGPD_sf"/>
</dbReference>
<dbReference type="KEGG" id="mcn:Mcup_0339"/>
<comment type="subcellular location">
    <subcellularLocation>
        <location evidence="6">Cytoplasm</location>
    </subcellularLocation>
</comment>
<dbReference type="SUPFAM" id="SSF54211">
    <property type="entry name" value="Ribosomal protein S5 domain 2-like"/>
    <property type="match status" value="2"/>
</dbReference>
<accession>F4FZD8</accession>
<dbReference type="FunFam" id="3.30.230.40:FF:000001">
    <property type="entry name" value="Imidazoleglycerol-phosphate dehydratase HisB"/>
    <property type="match status" value="1"/>
</dbReference>
<dbReference type="InterPro" id="IPR020568">
    <property type="entry name" value="Ribosomal_Su5_D2-typ_SF"/>
</dbReference>
<dbReference type="STRING" id="1006006.Mcup_0339"/>
<dbReference type="Pfam" id="PF00475">
    <property type="entry name" value="IGPD"/>
    <property type="match status" value="1"/>
</dbReference>
<proteinExistence type="inferred from homology"/>
<keyword evidence="3 6" id="KW-0028">Amino-acid biosynthesis</keyword>
<dbReference type="GO" id="GO:0004424">
    <property type="term" value="F:imidazoleglycerol-phosphate dehydratase activity"/>
    <property type="evidence" value="ECO:0007669"/>
    <property type="project" value="UniProtKB-UniRule"/>
</dbReference>
<dbReference type="RefSeq" id="WP_013736945.1">
    <property type="nucleotide sequence ID" value="NC_015435.1"/>
</dbReference>
<dbReference type="AlphaFoldDB" id="F4FZD8"/>